<evidence type="ECO:0000256" key="2">
    <source>
        <dbReference type="ARBA" id="ARBA00022614"/>
    </source>
</evidence>
<dbReference type="PANTHER" id="PTHR27008:SF596">
    <property type="entry name" value="OS02G0215500 PROTEIN"/>
    <property type="match status" value="1"/>
</dbReference>
<protein>
    <recommendedName>
        <fullName evidence="8">Protein kinase domain-containing protein</fullName>
    </recommendedName>
</protein>
<dbReference type="Pfam" id="PF00560">
    <property type="entry name" value="LRR_1"/>
    <property type="match status" value="2"/>
</dbReference>
<evidence type="ECO:0000256" key="5">
    <source>
        <dbReference type="ARBA" id="ARBA00022989"/>
    </source>
</evidence>
<organism evidence="9 10">
    <name type="scientific">Citrullus colocynthis</name>
    <name type="common">colocynth</name>
    <dbReference type="NCBI Taxonomy" id="252529"/>
    <lineage>
        <taxon>Eukaryota</taxon>
        <taxon>Viridiplantae</taxon>
        <taxon>Streptophyta</taxon>
        <taxon>Embryophyta</taxon>
        <taxon>Tracheophyta</taxon>
        <taxon>Spermatophyta</taxon>
        <taxon>Magnoliopsida</taxon>
        <taxon>eudicotyledons</taxon>
        <taxon>Gunneridae</taxon>
        <taxon>Pentapetalae</taxon>
        <taxon>rosids</taxon>
        <taxon>fabids</taxon>
        <taxon>Cucurbitales</taxon>
        <taxon>Cucurbitaceae</taxon>
        <taxon>Benincaseae</taxon>
        <taxon>Citrullus</taxon>
    </lineage>
</organism>
<keyword evidence="10" id="KW-1185">Reference proteome</keyword>
<dbReference type="PROSITE" id="PS50011">
    <property type="entry name" value="PROTEIN_KINASE_DOM"/>
    <property type="match status" value="1"/>
</dbReference>
<sequence length="449" mass="49884">MLTGFIPSTISDCTSLEDLNLGGNFLQGPIPQSLSSLKGIEELDLSRNNLSGQIPSYFQDFIFLNYLNLSFNNLEGEVPIQGVFKNATAFSIIGNKKLCGGIHELNLSRCSFQSLTKQKPTMTVKVIISVAGGLVGSLMVFCIVFLFWPRKKKNKLDSNPLPRVSYLVVSYNDLLKATNEFSPNNLDGDYGSVYKGTLSQDESVVAIKVFNLHHRRASKVFWQNVKPLETLDIETLSKFFQRVWVSIFKEMIFWHWFMISCSHNGTHIPIVPCDLKPSNVLLDDDMTAHLGDFGLAKIMAETSFQNRSTETGSIGIRGSIGYAPPEYGMGSKVSTYGDVYSFGIILLEMFTGKRPTDDRFNDSLALNNYVLTALPNWVELIADPTMGLQELEETNNNDGTMQANQSLRIRECLFSIFSIGVACSAQAPSQRMNIGEAAAHLRLARGNFS</sequence>
<dbReference type="InterPro" id="IPR032675">
    <property type="entry name" value="LRR_dom_sf"/>
</dbReference>
<dbReference type="Pfam" id="PF00069">
    <property type="entry name" value="Pkinase"/>
    <property type="match status" value="1"/>
</dbReference>
<evidence type="ECO:0000256" key="1">
    <source>
        <dbReference type="ARBA" id="ARBA00004370"/>
    </source>
</evidence>
<dbReference type="InterPro" id="IPR011009">
    <property type="entry name" value="Kinase-like_dom_sf"/>
</dbReference>
<name>A0ABP0Z4L3_9ROSI</name>
<feature type="domain" description="Protein kinase" evidence="8">
    <location>
        <begin position="69"/>
        <end position="443"/>
    </location>
</feature>
<dbReference type="PANTHER" id="PTHR27008">
    <property type="entry name" value="OS04G0122200 PROTEIN"/>
    <property type="match status" value="1"/>
</dbReference>
<accession>A0ABP0Z4L3</accession>
<dbReference type="EMBL" id="OZ021741">
    <property type="protein sequence ID" value="CAK9326256.1"/>
    <property type="molecule type" value="Genomic_DNA"/>
</dbReference>
<keyword evidence="2" id="KW-0433">Leucine-rich repeat</keyword>
<proteinExistence type="predicted"/>
<dbReference type="Gene3D" id="3.80.10.10">
    <property type="entry name" value="Ribonuclease Inhibitor"/>
    <property type="match status" value="1"/>
</dbReference>
<evidence type="ECO:0000256" key="4">
    <source>
        <dbReference type="ARBA" id="ARBA00022737"/>
    </source>
</evidence>
<keyword evidence="3 7" id="KW-0812">Transmembrane</keyword>
<evidence type="ECO:0000256" key="3">
    <source>
        <dbReference type="ARBA" id="ARBA00022692"/>
    </source>
</evidence>
<dbReference type="InterPro" id="IPR051809">
    <property type="entry name" value="Plant_receptor-like_S/T_kinase"/>
</dbReference>
<keyword evidence="6 7" id="KW-0472">Membrane</keyword>
<evidence type="ECO:0000256" key="7">
    <source>
        <dbReference type="SAM" id="Phobius"/>
    </source>
</evidence>
<dbReference type="InterPro" id="IPR000719">
    <property type="entry name" value="Prot_kinase_dom"/>
</dbReference>
<dbReference type="SUPFAM" id="SSF56112">
    <property type="entry name" value="Protein kinase-like (PK-like)"/>
    <property type="match status" value="1"/>
</dbReference>
<dbReference type="Gene3D" id="3.30.200.20">
    <property type="entry name" value="Phosphorylase Kinase, domain 1"/>
    <property type="match status" value="1"/>
</dbReference>
<gene>
    <name evidence="9" type="ORF">CITCOLO1_LOCUS18598</name>
</gene>
<dbReference type="Gene3D" id="1.10.510.10">
    <property type="entry name" value="Transferase(Phosphotransferase) domain 1"/>
    <property type="match status" value="1"/>
</dbReference>
<dbReference type="Proteomes" id="UP001642487">
    <property type="component" value="Chromosome 7"/>
</dbReference>
<dbReference type="SUPFAM" id="SSF52058">
    <property type="entry name" value="L domain-like"/>
    <property type="match status" value="1"/>
</dbReference>
<dbReference type="SMART" id="SM00220">
    <property type="entry name" value="S_TKc"/>
    <property type="match status" value="1"/>
</dbReference>
<dbReference type="InterPro" id="IPR001611">
    <property type="entry name" value="Leu-rich_rpt"/>
</dbReference>
<evidence type="ECO:0000259" key="8">
    <source>
        <dbReference type="PROSITE" id="PS50011"/>
    </source>
</evidence>
<evidence type="ECO:0000256" key="6">
    <source>
        <dbReference type="ARBA" id="ARBA00023136"/>
    </source>
</evidence>
<keyword evidence="5 7" id="KW-1133">Transmembrane helix</keyword>
<comment type="subcellular location">
    <subcellularLocation>
        <location evidence="1">Membrane</location>
    </subcellularLocation>
</comment>
<keyword evidence="4" id="KW-0677">Repeat</keyword>
<evidence type="ECO:0000313" key="10">
    <source>
        <dbReference type="Proteomes" id="UP001642487"/>
    </source>
</evidence>
<reference evidence="9 10" key="1">
    <citation type="submission" date="2024-03" db="EMBL/GenBank/DDBJ databases">
        <authorList>
            <person name="Gkanogiannis A."/>
            <person name="Becerra Lopez-Lavalle L."/>
        </authorList>
    </citation>
    <scope>NUCLEOTIDE SEQUENCE [LARGE SCALE GENOMIC DNA]</scope>
</reference>
<evidence type="ECO:0000313" key="9">
    <source>
        <dbReference type="EMBL" id="CAK9326256.1"/>
    </source>
</evidence>
<feature type="transmembrane region" description="Helical" evidence="7">
    <location>
        <begin position="126"/>
        <end position="148"/>
    </location>
</feature>